<name>A0ABV5FB97_9FLAO</name>
<dbReference type="Proteomes" id="UP001589585">
    <property type="component" value="Unassembled WGS sequence"/>
</dbReference>
<evidence type="ECO:0000313" key="2">
    <source>
        <dbReference type="Proteomes" id="UP001589585"/>
    </source>
</evidence>
<dbReference type="RefSeq" id="WP_379860905.1">
    <property type="nucleotide sequence ID" value="NZ_JBHMFC010000028.1"/>
</dbReference>
<evidence type="ECO:0000313" key="1">
    <source>
        <dbReference type="EMBL" id="MFB9056707.1"/>
    </source>
</evidence>
<accession>A0ABV5FB97</accession>
<reference evidence="1 2" key="1">
    <citation type="submission" date="2024-09" db="EMBL/GenBank/DDBJ databases">
        <authorList>
            <person name="Sun Q."/>
            <person name="Mori K."/>
        </authorList>
    </citation>
    <scope>NUCLEOTIDE SEQUENCE [LARGE SCALE GENOMIC DNA]</scope>
    <source>
        <strain evidence="1 2">CECT 8622</strain>
    </source>
</reference>
<dbReference type="Gene3D" id="1.10.30.50">
    <property type="match status" value="1"/>
</dbReference>
<keyword evidence="1" id="KW-0255">Endonuclease</keyword>
<protein>
    <submittedName>
        <fullName evidence="1">HNH endonuclease</fullName>
    </submittedName>
</protein>
<gene>
    <name evidence="1" type="ORF">ACFFU9_08125</name>
</gene>
<comment type="caution">
    <text evidence="1">The sequence shown here is derived from an EMBL/GenBank/DDBJ whole genome shotgun (WGS) entry which is preliminary data.</text>
</comment>
<sequence length="340" mass="40416">MLRLYDPIQHDVFTLNTLLEHLVCNVWCEACNDLCEDKLQDEFKVIYNYSVKKEVTLKSEVERIYILFKGLTEEQKNLTKQAFTTNNSIEVLCNGGIPIYLNQLPKVVNDEIKPLFKWCYETLLDKGKVAGDKMDYYKALIKHNDFITCPCCGLIDFESFESKYREAYDHYLPKSKYPFASVNFQNLVPLCYKCNSDRKKAKDPIEKNRVVFYPFSTEEHTIEINSDFILGVNEERLDIELNNFKITFIGNTPKIETWNWLFDIEERYSNQIKGFSKTFLTKIRRRHKKFLKLKADWTFINTIDYLIEDYEHDYYDDKKFLKIAFLKVLKKDDTFLQTCA</sequence>
<dbReference type="GO" id="GO:0004519">
    <property type="term" value="F:endonuclease activity"/>
    <property type="evidence" value="ECO:0007669"/>
    <property type="project" value="UniProtKB-KW"/>
</dbReference>
<organism evidence="1 2">
    <name type="scientific">Mariniflexile ostreae</name>
    <dbReference type="NCBI Taxonomy" id="1520892"/>
    <lineage>
        <taxon>Bacteria</taxon>
        <taxon>Pseudomonadati</taxon>
        <taxon>Bacteroidota</taxon>
        <taxon>Flavobacteriia</taxon>
        <taxon>Flavobacteriales</taxon>
        <taxon>Flavobacteriaceae</taxon>
        <taxon>Mariniflexile</taxon>
    </lineage>
</organism>
<dbReference type="EMBL" id="JBHMFC010000028">
    <property type="protein sequence ID" value="MFB9056707.1"/>
    <property type="molecule type" value="Genomic_DNA"/>
</dbReference>
<proteinExistence type="predicted"/>
<keyword evidence="1" id="KW-0378">Hydrolase</keyword>
<keyword evidence="1" id="KW-0540">Nuclease</keyword>
<keyword evidence="2" id="KW-1185">Reference proteome</keyword>